<keyword evidence="2" id="KW-0732">Signal</keyword>
<comment type="caution">
    <text evidence="4">The sequence shown here is derived from an EMBL/GenBank/DDBJ whole genome shotgun (WGS) entry which is preliminary data.</text>
</comment>
<organism evidence="4 5">
    <name type="scientific">Papaver nudicaule</name>
    <name type="common">Iceland poppy</name>
    <dbReference type="NCBI Taxonomy" id="74823"/>
    <lineage>
        <taxon>Eukaryota</taxon>
        <taxon>Viridiplantae</taxon>
        <taxon>Streptophyta</taxon>
        <taxon>Embryophyta</taxon>
        <taxon>Tracheophyta</taxon>
        <taxon>Spermatophyta</taxon>
        <taxon>Magnoliopsida</taxon>
        <taxon>Ranunculales</taxon>
        <taxon>Papaveraceae</taxon>
        <taxon>Papaveroideae</taxon>
        <taxon>Papaver</taxon>
    </lineage>
</organism>
<dbReference type="InterPro" id="IPR036312">
    <property type="entry name" value="Bifun_inhib/LTP/seed_sf"/>
</dbReference>
<gene>
    <name evidence="4" type="ORF">MKW94_014214</name>
</gene>
<dbReference type="EMBL" id="JAJJMA010086333">
    <property type="protein sequence ID" value="MCL7029057.1"/>
    <property type="molecule type" value="Genomic_DNA"/>
</dbReference>
<dbReference type="InterPro" id="IPR027923">
    <property type="entry name" value="Hydrophob_seed_dom"/>
</dbReference>
<feature type="compositionally biased region" description="Pro residues" evidence="1">
    <location>
        <begin position="36"/>
        <end position="64"/>
    </location>
</feature>
<evidence type="ECO:0000256" key="1">
    <source>
        <dbReference type="SAM" id="MobiDB-lite"/>
    </source>
</evidence>
<sequence>MARTNLSSIFLIFLYLSATFASSSFACKPCKPKVSPPWKPKVSPPCHPKVSPPKGPSKTPPASPSCPRDTLKFGVCADVLGGLLNFALGAPPSSDCCALLNGLTDFEAAACLCTTIKGDVLGIHVEWSVSLSLLLSTCKRSIPPGFQCV</sequence>
<dbReference type="PANTHER" id="PTHR31731">
    <property type="match status" value="1"/>
</dbReference>
<dbReference type="InterPro" id="IPR016140">
    <property type="entry name" value="Bifunc_inhib/LTP/seed_store"/>
</dbReference>
<feature type="chain" id="PRO_5041287777" description="Bifunctional inhibitor/plant lipid transfer protein/seed storage helical domain-containing protein" evidence="2">
    <location>
        <begin position="22"/>
        <end position="149"/>
    </location>
</feature>
<reference evidence="4" key="1">
    <citation type="submission" date="2022-03" db="EMBL/GenBank/DDBJ databases">
        <title>A functionally conserved STORR gene fusion in Papaver species that diverged 16.8 million years ago.</title>
        <authorList>
            <person name="Catania T."/>
        </authorList>
    </citation>
    <scope>NUCLEOTIDE SEQUENCE</scope>
    <source>
        <strain evidence="4">S-191538</strain>
    </source>
</reference>
<feature type="region of interest" description="Disordered" evidence="1">
    <location>
        <begin position="36"/>
        <end position="66"/>
    </location>
</feature>
<dbReference type="AlphaFoldDB" id="A0AA41V293"/>
<dbReference type="Proteomes" id="UP001177140">
    <property type="component" value="Unassembled WGS sequence"/>
</dbReference>
<dbReference type="SUPFAM" id="SSF47699">
    <property type="entry name" value="Bifunctional inhibitor/lipid-transfer protein/seed storage 2S albumin"/>
    <property type="match status" value="1"/>
</dbReference>
<accession>A0AA41V293</accession>
<evidence type="ECO:0000313" key="5">
    <source>
        <dbReference type="Proteomes" id="UP001177140"/>
    </source>
</evidence>
<name>A0AA41V293_PAPNU</name>
<feature type="signal peptide" evidence="2">
    <location>
        <begin position="1"/>
        <end position="21"/>
    </location>
</feature>
<evidence type="ECO:0000259" key="3">
    <source>
        <dbReference type="SMART" id="SM00499"/>
    </source>
</evidence>
<dbReference type="PROSITE" id="PS51257">
    <property type="entry name" value="PROKAR_LIPOPROTEIN"/>
    <property type="match status" value="1"/>
</dbReference>
<evidence type="ECO:0000256" key="2">
    <source>
        <dbReference type="SAM" id="SignalP"/>
    </source>
</evidence>
<dbReference type="Pfam" id="PF14547">
    <property type="entry name" value="Hydrophob_seed"/>
    <property type="match status" value="1"/>
</dbReference>
<dbReference type="InterPro" id="IPR051636">
    <property type="entry name" value="Plant_LTP/defense-related"/>
</dbReference>
<dbReference type="SMART" id="SM00499">
    <property type="entry name" value="AAI"/>
    <property type="match status" value="1"/>
</dbReference>
<proteinExistence type="predicted"/>
<protein>
    <recommendedName>
        <fullName evidence="3">Bifunctional inhibitor/plant lipid transfer protein/seed storage helical domain-containing protein</fullName>
    </recommendedName>
</protein>
<dbReference type="Gene3D" id="1.10.110.10">
    <property type="entry name" value="Plant lipid-transfer and hydrophobic proteins"/>
    <property type="match status" value="1"/>
</dbReference>
<feature type="domain" description="Bifunctional inhibitor/plant lipid transfer protein/seed storage helical" evidence="3">
    <location>
        <begin position="66"/>
        <end position="148"/>
    </location>
</feature>
<evidence type="ECO:0000313" key="4">
    <source>
        <dbReference type="EMBL" id="MCL7029057.1"/>
    </source>
</evidence>
<keyword evidence="5" id="KW-1185">Reference proteome</keyword>
<dbReference type="CDD" id="cd01958">
    <property type="entry name" value="HPS_like"/>
    <property type="match status" value="1"/>
</dbReference>